<feature type="chain" id="PRO_5040768305" evidence="2">
    <location>
        <begin position="20"/>
        <end position="558"/>
    </location>
</feature>
<keyword evidence="2" id="KW-0732">Signal</keyword>
<dbReference type="AlphaFoldDB" id="A0A9X1HUZ2"/>
<evidence type="ECO:0000313" key="3">
    <source>
        <dbReference type="EMBL" id="MCA6078390.1"/>
    </source>
</evidence>
<dbReference type="SUPFAM" id="SSF82171">
    <property type="entry name" value="DPP6 N-terminal domain-like"/>
    <property type="match status" value="1"/>
</dbReference>
<reference evidence="3" key="1">
    <citation type="submission" date="2021-09" db="EMBL/GenBank/DDBJ databases">
        <title>Fulvivirga sp. isolated from coastal sediment.</title>
        <authorList>
            <person name="Yu H."/>
        </authorList>
    </citation>
    <scope>NUCLEOTIDE SEQUENCE</scope>
    <source>
        <strain evidence="3">1062</strain>
    </source>
</reference>
<dbReference type="Pfam" id="PF07676">
    <property type="entry name" value="PD40"/>
    <property type="match status" value="3"/>
</dbReference>
<name>A0A9X1HUZ2_9BACT</name>
<feature type="region of interest" description="Disordered" evidence="1">
    <location>
        <begin position="528"/>
        <end position="548"/>
    </location>
</feature>
<comment type="caution">
    <text evidence="3">The sequence shown here is derived from an EMBL/GenBank/DDBJ whole genome shotgun (WGS) entry which is preliminary data.</text>
</comment>
<feature type="signal peptide" evidence="2">
    <location>
        <begin position="1"/>
        <end position="19"/>
    </location>
</feature>
<gene>
    <name evidence="3" type="ORF">LDX50_26190</name>
</gene>
<keyword evidence="4" id="KW-1185">Reference proteome</keyword>
<sequence>MVKKAAIFILFIFPFVVKAQQEERPLPPNINQPSINLYAPFISGNGKTLVYLSDYADDGHHIMYYSRREGFEWEDGKEINKLINRPTLNFRGGYSLNYTGDQLFITSRKTGLGGFDIWMSQWKGNDWTNPVNLGSPLNSKENEGSPVITPDGELLYFMRCEKMAEYGGAENCRIMVSKWNYNRWGTPEPLPENINTGNSQTPRILGDGETLIFSSDKFGGKGGLDLFMTQKTSDGWSDPVPLDFINTERDDAFVSIPAKGRYMYISRKGPRNYELIEQLIPEEFRPDKVLRISGKVTSPEPVKLLVFDVGERDRLWNEELKDGGSFSVVLKEGSTYDLSISPEKPGYGYFSEVLELDEIGRIDRRSLPVEIKPLANGDTVSGKILFTGNEIQPAFIFEMRRIGDLIRLNNHKIHLEVCQQAYREDSIQHNDLTEVRYDTIFTPPADTIFNDPLGIAGRKLLWENDSVQIISELSDTLTLPKEWFSIKTIYHNDRTEKQVAVVRAFLDSRRIDTTDYVISRRIIPSKVEPSQHEETVTGEEEENETLPSSERLIAIFKE</sequence>
<proteinExistence type="predicted"/>
<dbReference type="EMBL" id="JAIXNE010000006">
    <property type="protein sequence ID" value="MCA6078390.1"/>
    <property type="molecule type" value="Genomic_DNA"/>
</dbReference>
<dbReference type="InterPro" id="IPR011659">
    <property type="entry name" value="WD40"/>
</dbReference>
<accession>A0A9X1HUZ2</accession>
<evidence type="ECO:0000256" key="2">
    <source>
        <dbReference type="SAM" id="SignalP"/>
    </source>
</evidence>
<organism evidence="3 4">
    <name type="scientific">Fulvivirga sedimenti</name>
    <dbReference type="NCBI Taxonomy" id="2879465"/>
    <lineage>
        <taxon>Bacteria</taxon>
        <taxon>Pseudomonadati</taxon>
        <taxon>Bacteroidota</taxon>
        <taxon>Cytophagia</taxon>
        <taxon>Cytophagales</taxon>
        <taxon>Fulvivirgaceae</taxon>
        <taxon>Fulvivirga</taxon>
    </lineage>
</organism>
<protein>
    <submittedName>
        <fullName evidence="3">Uncharacterized protein</fullName>
    </submittedName>
</protein>
<dbReference type="Gene3D" id="2.120.10.30">
    <property type="entry name" value="TolB, C-terminal domain"/>
    <property type="match status" value="1"/>
</dbReference>
<dbReference type="RefSeq" id="WP_225699250.1">
    <property type="nucleotide sequence ID" value="NZ_JAIXNE010000006.1"/>
</dbReference>
<dbReference type="Proteomes" id="UP001139409">
    <property type="component" value="Unassembled WGS sequence"/>
</dbReference>
<dbReference type="InterPro" id="IPR011042">
    <property type="entry name" value="6-blade_b-propeller_TolB-like"/>
</dbReference>
<evidence type="ECO:0000256" key="1">
    <source>
        <dbReference type="SAM" id="MobiDB-lite"/>
    </source>
</evidence>
<evidence type="ECO:0000313" key="4">
    <source>
        <dbReference type="Proteomes" id="UP001139409"/>
    </source>
</evidence>